<sequence>MKIIVIGIFVFLLSGCLNLPEKQVWVDGNFNPVDEAKLDKAKKKCGYDVSIPNLVAMLEGKEYDEEEAKKEIELTQQRSACMEENGFYREDESKVNYQ</sequence>
<dbReference type="OrthoDB" id="10007028at2"/>
<comment type="caution">
    <text evidence="2">The sequence shown here is derived from an EMBL/GenBank/DDBJ whole genome shotgun (WGS) entry which is preliminary data.</text>
</comment>
<evidence type="ECO:0000256" key="1">
    <source>
        <dbReference type="SAM" id="Coils"/>
    </source>
</evidence>
<dbReference type="AlphaFoldDB" id="A0A135ICJ3"/>
<dbReference type="RefSeq" id="WP_067410920.1">
    <property type="nucleotide sequence ID" value="NZ_LNTY01000006.1"/>
</dbReference>
<evidence type="ECO:0000313" key="3">
    <source>
        <dbReference type="Proteomes" id="UP000070529"/>
    </source>
</evidence>
<evidence type="ECO:0000313" key="2">
    <source>
        <dbReference type="EMBL" id="KXF83159.1"/>
    </source>
</evidence>
<name>A0A135ICJ3_9GAMM</name>
<organism evidence="2 3">
    <name type="scientific">Enterovibrio coralii</name>
    <dbReference type="NCBI Taxonomy" id="294935"/>
    <lineage>
        <taxon>Bacteria</taxon>
        <taxon>Pseudomonadati</taxon>
        <taxon>Pseudomonadota</taxon>
        <taxon>Gammaproteobacteria</taxon>
        <taxon>Vibrionales</taxon>
        <taxon>Vibrionaceae</taxon>
        <taxon>Enterovibrio</taxon>
    </lineage>
</organism>
<dbReference type="PROSITE" id="PS51257">
    <property type="entry name" value="PROKAR_LIPOPROTEIN"/>
    <property type="match status" value="1"/>
</dbReference>
<proteinExistence type="predicted"/>
<reference evidence="2 3" key="1">
    <citation type="submission" date="2015-11" db="EMBL/GenBank/DDBJ databases">
        <title>Genomic Taxonomy of the Vibrionaceae.</title>
        <authorList>
            <person name="Gomez-Gil B."/>
            <person name="Enciso-Ibarra J."/>
        </authorList>
    </citation>
    <scope>NUCLEOTIDE SEQUENCE [LARGE SCALE GENOMIC DNA]</scope>
    <source>
        <strain evidence="2 3">CAIM 912</strain>
    </source>
</reference>
<dbReference type="EMBL" id="LNTY01000006">
    <property type="protein sequence ID" value="KXF83159.1"/>
    <property type="molecule type" value="Genomic_DNA"/>
</dbReference>
<keyword evidence="1" id="KW-0175">Coiled coil</keyword>
<dbReference type="Proteomes" id="UP000070529">
    <property type="component" value="Unassembled WGS sequence"/>
</dbReference>
<accession>A0A135ICJ3</accession>
<gene>
    <name evidence="2" type="ORF">ATN88_05515</name>
</gene>
<protein>
    <recommendedName>
        <fullName evidence="4">Lipoprotein</fullName>
    </recommendedName>
</protein>
<feature type="coiled-coil region" evidence="1">
    <location>
        <begin position="58"/>
        <end position="85"/>
    </location>
</feature>
<keyword evidence="3" id="KW-1185">Reference proteome</keyword>
<evidence type="ECO:0008006" key="4">
    <source>
        <dbReference type="Google" id="ProtNLM"/>
    </source>
</evidence>